<dbReference type="GO" id="GO:0008235">
    <property type="term" value="F:metalloexopeptidase activity"/>
    <property type="evidence" value="ECO:0007669"/>
    <property type="project" value="InterPro"/>
</dbReference>
<evidence type="ECO:0000256" key="12">
    <source>
        <dbReference type="ARBA" id="ARBA00023136"/>
    </source>
</evidence>
<organism evidence="17">
    <name type="scientific">Bactrocera latifrons</name>
    <name type="common">Malaysian fruit fly</name>
    <name type="synonym">Chaetodacus latifrons</name>
    <dbReference type="NCBI Taxonomy" id="174628"/>
    <lineage>
        <taxon>Eukaryota</taxon>
        <taxon>Metazoa</taxon>
        <taxon>Ecdysozoa</taxon>
        <taxon>Arthropoda</taxon>
        <taxon>Hexapoda</taxon>
        <taxon>Insecta</taxon>
        <taxon>Pterygota</taxon>
        <taxon>Neoptera</taxon>
        <taxon>Endopterygota</taxon>
        <taxon>Diptera</taxon>
        <taxon>Brachycera</taxon>
        <taxon>Muscomorpha</taxon>
        <taxon>Tephritoidea</taxon>
        <taxon>Tephritidae</taxon>
        <taxon>Bactrocera</taxon>
        <taxon>Bactrocera</taxon>
    </lineage>
</organism>
<evidence type="ECO:0000256" key="7">
    <source>
        <dbReference type="ARBA" id="ARBA00022801"/>
    </source>
</evidence>
<dbReference type="GO" id="GO:0006508">
    <property type="term" value="P:proteolysis"/>
    <property type="evidence" value="ECO:0007669"/>
    <property type="project" value="UniProtKB-KW"/>
</dbReference>
<dbReference type="GO" id="GO:0046872">
    <property type="term" value="F:metal ion binding"/>
    <property type="evidence" value="ECO:0007669"/>
    <property type="project" value="UniProtKB-KW"/>
</dbReference>
<sequence>MCIKASFKHEKTRNCWQRLFVDHGKIKWYWAPVFLSFWALLYFCISIPAYHRLPKPINIADEARYPDRFIAERAEQNLRKLTALGPRVVGSKANEEGAIKYFQNYVTTLKAEANPIYDIESDIQLASGSYCHWNMVNMYQGIQNFIIKIAPKESNSTSYLLVNSHYDSVPHGKGAGDDGTMVAIMLETIRVLSKSDKPLRNPVVFLFNGAEENPLQASHAFITQHKWAKYIKALINLDSAGNGGREILFQSGPNHPWLMKVSSGRRSDGEKISHAH</sequence>
<dbReference type="PANTHER" id="PTHR12147">
    <property type="entry name" value="METALLOPEPTIDASE M28 FAMILY MEMBER"/>
    <property type="match status" value="1"/>
</dbReference>
<feature type="transmembrane region" description="Helical" evidence="15">
    <location>
        <begin position="28"/>
        <end position="50"/>
    </location>
</feature>
<keyword evidence="10 15" id="KW-1133">Transmembrane helix</keyword>
<dbReference type="Gene3D" id="3.40.630.10">
    <property type="entry name" value="Zn peptidases"/>
    <property type="match status" value="1"/>
</dbReference>
<evidence type="ECO:0000256" key="6">
    <source>
        <dbReference type="ARBA" id="ARBA00022723"/>
    </source>
</evidence>
<dbReference type="GO" id="GO:0005789">
    <property type="term" value="C:endoplasmic reticulum membrane"/>
    <property type="evidence" value="ECO:0007669"/>
    <property type="project" value="UniProtKB-SubCell"/>
</dbReference>
<dbReference type="PANTHER" id="PTHR12147:SF22">
    <property type="entry name" value="ENDOPLASMIC RETICULUM METALLOPEPTIDASE 1"/>
    <property type="match status" value="1"/>
</dbReference>
<name>A0A0K8URU6_BACLA</name>
<evidence type="ECO:0000259" key="16">
    <source>
        <dbReference type="Pfam" id="PF04389"/>
    </source>
</evidence>
<dbReference type="InterPro" id="IPR045175">
    <property type="entry name" value="M28_fam"/>
</dbReference>
<dbReference type="EMBL" id="GDHF01023018">
    <property type="protein sequence ID" value="JAI29296.1"/>
    <property type="molecule type" value="Transcribed_RNA"/>
</dbReference>
<gene>
    <name evidence="17" type="primary">Ermp1_13</name>
    <name evidence="17" type="ORF">c0_g1_i3</name>
</gene>
<keyword evidence="9" id="KW-0862">Zinc</keyword>
<dbReference type="Pfam" id="PF04389">
    <property type="entry name" value="Peptidase_M28"/>
    <property type="match status" value="1"/>
</dbReference>
<evidence type="ECO:0000256" key="9">
    <source>
        <dbReference type="ARBA" id="ARBA00022833"/>
    </source>
</evidence>
<evidence type="ECO:0000256" key="10">
    <source>
        <dbReference type="ARBA" id="ARBA00022989"/>
    </source>
</evidence>
<keyword evidence="11" id="KW-0482">Metalloprotease</keyword>
<evidence type="ECO:0000256" key="15">
    <source>
        <dbReference type="SAM" id="Phobius"/>
    </source>
</evidence>
<evidence type="ECO:0000256" key="11">
    <source>
        <dbReference type="ARBA" id="ARBA00023049"/>
    </source>
</evidence>
<dbReference type="InterPro" id="IPR007484">
    <property type="entry name" value="Peptidase_M28"/>
</dbReference>
<evidence type="ECO:0000256" key="3">
    <source>
        <dbReference type="ARBA" id="ARBA00010918"/>
    </source>
</evidence>
<evidence type="ECO:0000256" key="13">
    <source>
        <dbReference type="ARBA" id="ARBA00023180"/>
    </source>
</evidence>
<comment type="subcellular location">
    <subcellularLocation>
        <location evidence="2">Endoplasmic reticulum membrane</location>
        <topology evidence="2">Multi-pass membrane protein</topology>
    </subcellularLocation>
</comment>
<evidence type="ECO:0000313" key="17">
    <source>
        <dbReference type="EMBL" id="JAI29296.1"/>
    </source>
</evidence>
<evidence type="ECO:0000256" key="2">
    <source>
        <dbReference type="ARBA" id="ARBA00004477"/>
    </source>
</evidence>
<keyword evidence="7" id="KW-0378">Hydrolase</keyword>
<dbReference type="AlphaFoldDB" id="A0A0K8URU6"/>
<proteinExistence type="inferred from homology"/>
<dbReference type="OrthoDB" id="76293at2759"/>
<protein>
    <recommendedName>
        <fullName evidence="14">FXNA-like protease</fullName>
    </recommendedName>
</protein>
<keyword evidence="12 15" id="KW-0472">Membrane</keyword>
<feature type="domain" description="Peptidase M28" evidence="16">
    <location>
        <begin position="144"/>
        <end position="260"/>
    </location>
</feature>
<keyword evidence="6" id="KW-0479">Metal-binding</keyword>
<keyword evidence="4" id="KW-0645">Protease</keyword>
<reference evidence="17" key="1">
    <citation type="submission" date="2015-06" db="EMBL/GenBank/DDBJ databases">
        <authorList>
            <person name="Hoefler B.C."/>
            <person name="Straight P.D."/>
        </authorList>
    </citation>
    <scope>NUCLEOTIDE SEQUENCE</scope>
</reference>
<comment type="cofactor">
    <cofactor evidence="1">
        <name>Zn(2+)</name>
        <dbReference type="ChEBI" id="CHEBI:29105"/>
    </cofactor>
</comment>
<dbReference type="SUPFAM" id="SSF53187">
    <property type="entry name" value="Zn-dependent exopeptidases"/>
    <property type="match status" value="1"/>
</dbReference>
<evidence type="ECO:0000256" key="14">
    <source>
        <dbReference type="ARBA" id="ARBA00078796"/>
    </source>
</evidence>
<keyword evidence="8" id="KW-0256">Endoplasmic reticulum</keyword>
<dbReference type="FunFam" id="3.40.630.10:FF:000008">
    <property type="entry name" value="Endoplasmic reticulum metallopeptidase 1"/>
    <property type="match status" value="1"/>
</dbReference>
<evidence type="ECO:0000256" key="5">
    <source>
        <dbReference type="ARBA" id="ARBA00022692"/>
    </source>
</evidence>
<comment type="similarity">
    <text evidence="3">Belongs to the peptidase M28 family.</text>
</comment>
<accession>A0A0K8URU6</accession>
<keyword evidence="5 15" id="KW-0812">Transmembrane</keyword>
<evidence type="ECO:0000256" key="4">
    <source>
        <dbReference type="ARBA" id="ARBA00022670"/>
    </source>
</evidence>
<keyword evidence="13" id="KW-0325">Glycoprotein</keyword>
<evidence type="ECO:0000256" key="1">
    <source>
        <dbReference type="ARBA" id="ARBA00001947"/>
    </source>
</evidence>
<evidence type="ECO:0000256" key="8">
    <source>
        <dbReference type="ARBA" id="ARBA00022824"/>
    </source>
</evidence>